<keyword evidence="3" id="KW-1185">Reference proteome</keyword>
<sequence>MRDLFNHLLQQLNDDHSIEEMRKLIESYESTATTMRSMDDCFSIPTILVTLLNLFGLFWSGYRLAFVTSVSAYEICPVFYHLSHHLLLMIFASMTNEKAAEAKLIIRYVVRHFYPEIRRKIKCKSNIVLENNLTLWKIYVFDRSLIITSFGCLLTYGILLATLGKEP</sequence>
<dbReference type="AlphaFoldDB" id="A0AAV4MH40"/>
<protein>
    <recommendedName>
        <fullName evidence="4">Gustatory receptor</fullName>
    </recommendedName>
</protein>
<reference evidence="2 3" key="1">
    <citation type="submission" date="2021-06" db="EMBL/GenBank/DDBJ databases">
        <title>Caerostris darwini draft genome.</title>
        <authorList>
            <person name="Kono N."/>
            <person name="Arakawa K."/>
        </authorList>
    </citation>
    <scope>NUCLEOTIDE SEQUENCE [LARGE SCALE GENOMIC DNA]</scope>
</reference>
<evidence type="ECO:0000313" key="3">
    <source>
        <dbReference type="Proteomes" id="UP001054837"/>
    </source>
</evidence>
<proteinExistence type="predicted"/>
<keyword evidence="1" id="KW-1133">Transmembrane helix</keyword>
<accession>A0AAV4MH40</accession>
<keyword evidence="1" id="KW-0812">Transmembrane</keyword>
<evidence type="ECO:0008006" key="4">
    <source>
        <dbReference type="Google" id="ProtNLM"/>
    </source>
</evidence>
<evidence type="ECO:0000313" key="2">
    <source>
        <dbReference type="EMBL" id="GIX70962.1"/>
    </source>
</evidence>
<organism evidence="2 3">
    <name type="scientific">Caerostris darwini</name>
    <dbReference type="NCBI Taxonomy" id="1538125"/>
    <lineage>
        <taxon>Eukaryota</taxon>
        <taxon>Metazoa</taxon>
        <taxon>Ecdysozoa</taxon>
        <taxon>Arthropoda</taxon>
        <taxon>Chelicerata</taxon>
        <taxon>Arachnida</taxon>
        <taxon>Araneae</taxon>
        <taxon>Araneomorphae</taxon>
        <taxon>Entelegynae</taxon>
        <taxon>Araneoidea</taxon>
        <taxon>Araneidae</taxon>
        <taxon>Caerostris</taxon>
    </lineage>
</organism>
<name>A0AAV4MH40_9ARAC</name>
<feature type="transmembrane region" description="Helical" evidence="1">
    <location>
        <begin position="42"/>
        <end position="62"/>
    </location>
</feature>
<feature type="transmembrane region" description="Helical" evidence="1">
    <location>
        <begin position="145"/>
        <end position="164"/>
    </location>
</feature>
<dbReference type="EMBL" id="BPLQ01000396">
    <property type="protein sequence ID" value="GIX70962.1"/>
    <property type="molecule type" value="Genomic_DNA"/>
</dbReference>
<keyword evidence="1" id="KW-0472">Membrane</keyword>
<gene>
    <name evidence="2" type="primary">AVEN_69863_1</name>
    <name evidence="2" type="ORF">CDAR_505091</name>
</gene>
<dbReference type="Proteomes" id="UP001054837">
    <property type="component" value="Unassembled WGS sequence"/>
</dbReference>
<comment type="caution">
    <text evidence="2">The sequence shown here is derived from an EMBL/GenBank/DDBJ whole genome shotgun (WGS) entry which is preliminary data.</text>
</comment>
<evidence type="ECO:0000256" key="1">
    <source>
        <dbReference type="SAM" id="Phobius"/>
    </source>
</evidence>